<dbReference type="EMBL" id="BGZK01001438">
    <property type="protein sequence ID" value="GBP79923.1"/>
    <property type="molecule type" value="Genomic_DNA"/>
</dbReference>
<evidence type="ECO:0000256" key="1">
    <source>
        <dbReference type="SAM" id="Phobius"/>
    </source>
</evidence>
<keyword evidence="3" id="KW-1185">Reference proteome</keyword>
<keyword evidence="1" id="KW-1133">Transmembrane helix</keyword>
<keyword evidence="1" id="KW-0812">Transmembrane</keyword>
<reference evidence="2 3" key="1">
    <citation type="journal article" date="2019" name="Commun. Biol.">
        <title>The bagworm genome reveals a unique fibroin gene that provides high tensile strength.</title>
        <authorList>
            <person name="Kono N."/>
            <person name="Nakamura H."/>
            <person name="Ohtoshi R."/>
            <person name="Tomita M."/>
            <person name="Numata K."/>
            <person name="Arakawa K."/>
        </authorList>
    </citation>
    <scope>NUCLEOTIDE SEQUENCE [LARGE SCALE GENOMIC DNA]</scope>
</reference>
<accession>A0A4C1YYA6</accession>
<name>A0A4C1YYA6_EUMVA</name>
<proteinExistence type="predicted"/>
<dbReference type="Proteomes" id="UP000299102">
    <property type="component" value="Unassembled WGS sequence"/>
</dbReference>
<evidence type="ECO:0000313" key="3">
    <source>
        <dbReference type="Proteomes" id="UP000299102"/>
    </source>
</evidence>
<dbReference type="AlphaFoldDB" id="A0A4C1YYA6"/>
<sequence length="178" mass="20154">MIVMLSVPRTFYILYPVTTMIATILGITDRVQWCRSRHYYILLRWTILPVPLGTELGASYDTLFVSRCIPALFSLPTCLTFDFRHDPSLDPAPVLSGDLETGPPFDSAHALGLDFNPTLYLHRAPVFDFNPFRPRPFIRLSVSLANFDFSTVPSSYLDEARANPSIKVKFALYYSAIL</sequence>
<organism evidence="2 3">
    <name type="scientific">Eumeta variegata</name>
    <name type="common">Bagworm moth</name>
    <name type="synonym">Eumeta japonica</name>
    <dbReference type="NCBI Taxonomy" id="151549"/>
    <lineage>
        <taxon>Eukaryota</taxon>
        <taxon>Metazoa</taxon>
        <taxon>Ecdysozoa</taxon>
        <taxon>Arthropoda</taxon>
        <taxon>Hexapoda</taxon>
        <taxon>Insecta</taxon>
        <taxon>Pterygota</taxon>
        <taxon>Neoptera</taxon>
        <taxon>Endopterygota</taxon>
        <taxon>Lepidoptera</taxon>
        <taxon>Glossata</taxon>
        <taxon>Ditrysia</taxon>
        <taxon>Tineoidea</taxon>
        <taxon>Psychidae</taxon>
        <taxon>Oiketicinae</taxon>
        <taxon>Eumeta</taxon>
    </lineage>
</organism>
<feature type="transmembrane region" description="Helical" evidence="1">
    <location>
        <begin position="12"/>
        <end position="28"/>
    </location>
</feature>
<evidence type="ECO:0000313" key="2">
    <source>
        <dbReference type="EMBL" id="GBP79923.1"/>
    </source>
</evidence>
<comment type="caution">
    <text evidence="2">The sequence shown here is derived from an EMBL/GenBank/DDBJ whole genome shotgun (WGS) entry which is preliminary data.</text>
</comment>
<keyword evidence="1" id="KW-0472">Membrane</keyword>
<gene>
    <name evidence="2" type="ORF">EVAR_75295_1</name>
</gene>
<protein>
    <submittedName>
        <fullName evidence="2">Uncharacterized protein</fullName>
    </submittedName>
</protein>